<gene>
    <name evidence="1" type="ORF">FH972_019766</name>
</gene>
<protein>
    <submittedName>
        <fullName evidence="1">Uncharacterized protein</fullName>
    </submittedName>
</protein>
<keyword evidence="2" id="KW-1185">Reference proteome</keyword>
<name>A0A5N6RSN7_9ROSI</name>
<sequence>MLPYLVGLPFSYRDVWSGSLKKFQKSSSLGPTFRHVAEEMFQTCDEMEISLFAGTTRRIWFRRNEVINGGCFLHPIVLLQQVTESMKDFVEARNNSLQLMASSQNLVGVVAGVAVWWR</sequence>
<dbReference type="Proteomes" id="UP000327013">
    <property type="component" value="Chromosome 8"/>
</dbReference>
<proteinExistence type="predicted"/>
<reference evidence="1 2" key="1">
    <citation type="submission" date="2019-06" db="EMBL/GenBank/DDBJ databases">
        <title>A chromosomal-level reference genome of Carpinus fangiana (Coryloideae, Betulaceae).</title>
        <authorList>
            <person name="Yang X."/>
            <person name="Wang Z."/>
            <person name="Zhang L."/>
            <person name="Hao G."/>
            <person name="Liu J."/>
            <person name="Yang Y."/>
        </authorList>
    </citation>
    <scope>NUCLEOTIDE SEQUENCE [LARGE SCALE GENOMIC DNA]</scope>
    <source>
        <strain evidence="1">Cfa_2016G</strain>
        <tissue evidence="1">Leaf</tissue>
    </source>
</reference>
<evidence type="ECO:0000313" key="1">
    <source>
        <dbReference type="EMBL" id="KAE8124927.1"/>
    </source>
</evidence>
<evidence type="ECO:0000313" key="2">
    <source>
        <dbReference type="Proteomes" id="UP000327013"/>
    </source>
</evidence>
<dbReference type="AlphaFoldDB" id="A0A5N6RSN7"/>
<accession>A0A5N6RSN7</accession>
<organism evidence="1 2">
    <name type="scientific">Carpinus fangiana</name>
    <dbReference type="NCBI Taxonomy" id="176857"/>
    <lineage>
        <taxon>Eukaryota</taxon>
        <taxon>Viridiplantae</taxon>
        <taxon>Streptophyta</taxon>
        <taxon>Embryophyta</taxon>
        <taxon>Tracheophyta</taxon>
        <taxon>Spermatophyta</taxon>
        <taxon>Magnoliopsida</taxon>
        <taxon>eudicotyledons</taxon>
        <taxon>Gunneridae</taxon>
        <taxon>Pentapetalae</taxon>
        <taxon>rosids</taxon>
        <taxon>fabids</taxon>
        <taxon>Fagales</taxon>
        <taxon>Betulaceae</taxon>
        <taxon>Carpinus</taxon>
    </lineage>
</organism>
<dbReference type="OrthoDB" id="1100063at2759"/>
<dbReference type="EMBL" id="CM017328">
    <property type="protein sequence ID" value="KAE8124927.1"/>
    <property type="molecule type" value="Genomic_DNA"/>
</dbReference>